<dbReference type="HOGENOM" id="CLU_121861_0_0_0"/>
<feature type="transmembrane region" description="Helical" evidence="1">
    <location>
        <begin position="20"/>
        <end position="39"/>
    </location>
</feature>
<dbReference type="Proteomes" id="UP000006793">
    <property type="component" value="Chromosome"/>
</dbReference>
<reference evidence="3" key="1">
    <citation type="submission" date="2011-04" db="EMBL/GenBank/DDBJ databases">
        <title>The complete genome of Thermodesulfatator indicus DSM 15286.</title>
        <authorList>
            <person name="Lucas S."/>
            <person name="Copeland A."/>
            <person name="Lapidus A."/>
            <person name="Bruce D."/>
            <person name="Goodwin L."/>
            <person name="Pitluck S."/>
            <person name="Peters L."/>
            <person name="Kyrpides N."/>
            <person name="Mavromatis K."/>
            <person name="Pagani I."/>
            <person name="Ivanova N."/>
            <person name="Saunders L."/>
            <person name="Detter J.C."/>
            <person name="Tapia R."/>
            <person name="Han C."/>
            <person name="Land M."/>
            <person name="Hauser L."/>
            <person name="Markowitz V."/>
            <person name="Cheng J.-F."/>
            <person name="Hugenholtz P."/>
            <person name="Woyke T."/>
            <person name="Wu D."/>
            <person name="Spring S."/>
            <person name="Schroeder M."/>
            <person name="Brambilla E."/>
            <person name="Klenk H.-P."/>
            <person name="Eisen J.A."/>
        </authorList>
    </citation>
    <scope>NUCLEOTIDE SEQUENCE [LARGE SCALE GENOMIC DNA]</scope>
    <source>
        <strain evidence="3">DSM 15286 / JCM 11887 / CIR29812</strain>
    </source>
</reference>
<dbReference type="KEGG" id="tid:Thein_1931"/>
<dbReference type="Pfam" id="PF05309">
    <property type="entry name" value="TraE"/>
    <property type="match status" value="1"/>
</dbReference>
<reference evidence="2 3" key="2">
    <citation type="journal article" date="2012" name="Stand. Genomic Sci.">
        <title>Complete genome sequence of the thermophilic sulfate-reducing ocean bacterium Thermodesulfatator indicus type strain (CIR29812(T)).</title>
        <authorList>
            <person name="Anderson I."/>
            <person name="Saunders E."/>
            <person name="Lapidus A."/>
            <person name="Nolan M."/>
            <person name="Lucas S."/>
            <person name="Tice H."/>
            <person name="Del Rio T.G."/>
            <person name="Cheng J.F."/>
            <person name="Han C."/>
            <person name="Tapia R."/>
            <person name="Goodwin L.A."/>
            <person name="Pitluck S."/>
            <person name="Liolios K."/>
            <person name="Mavromatis K."/>
            <person name="Pagani I."/>
            <person name="Ivanova N."/>
            <person name="Mikhailova N."/>
            <person name="Pati A."/>
            <person name="Chen A."/>
            <person name="Palaniappan K."/>
            <person name="Land M."/>
            <person name="Hauser L."/>
            <person name="Jeffries C.D."/>
            <person name="Chang Y.J."/>
            <person name="Brambilla E.M."/>
            <person name="Rohde M."/>
            <person name="Spring S."/>
            <person name="Goker M."/>
            <person name="Detter J.C."/>
            <person name="Woyke T."/>
            <person name="Bristow J."/>
            <person name="Eisen J.A."/>
            <person name="Markowitz V."/>
            <person name="Hugenholtz P."/>
            <person name="Kyrpides N.C."/>
            <person name="Klenk H.P."/>
        </authorList>
    </citation>
    <scope>NUCLEOTIDE SEQUENCE [LARGE SCALE GENOMIC DNA]</scope>
    <source>
        <strain evidence="3">DSM 15286 / JCM 11887 / CIR29812</strain>
    </source>
</reference>
<name>F8ACL1_THEID</name>
<keyword evidence="1" id="KW-0812">Transmembrane</keyword>
<dbReference type="InParanoid" id="F8ACL1"/>
<dbReference type="AlphaFoldDB" id="F8ACL1"/>
<organism evidence="2 3">
    <name type="scientific">Thermodesulfatator indicus (strain DSM 15286 / JCM 11887 / CIR29812)</name>
    <dbReference type="NCBI Taxonomy" id="667014"/>
    <lineage>
        <taxon>Bacteria</taxon>
        <taxon>Pseudomonadati</taxon>
        <taxon>Thermodesulfobacteriota</taxon>
        <taxon>Thermodesulfobacteria</taxon>
        <taxon>Thermodesulfobacteriales</taxon>
        <taxon>Thermodesulfatatoraceae</taxon>
        <taxon>Thermodesulfatator</taxon>
    </lineage>
</organism>
<dbReference type="PATRIC" id="fig|667014.3.peg.1986"/>
<gene>
    <name evidence="2" type="ordered locus">Thein_1931</name>
</gene>
<keyword evidence="3" id="KW-1185">Reference proteome</keyword>
<dbReference type="RefSeq" id="WP_013908525.1">
    <property type="nucleotide sequence ID" value="NC_015681.1"/>
</dbReference>
<dbReference type="PaxDb" id="667014-Thein_1931"/>
<keyword evidence="1" id="KW-1133">Transmembrane helix</keyword>
<dbReference type="EMBL" id="CP002683">
    <property type="protein sequence ID" value="AEH45786.1"/>
    <property type="molecule type" value="Genomic_DNA"/>
</dbReference>
<accession>F8ACL1</accession>
<evidence type="ECO:0000313" key="2">
    <source>
        <dbReference type="EMBL" id="AEH45786.1"/>
    </source>
</evidence>
<proteinExistence type="predicted"/>
<protein>
    <submittedName>
        <fullName evidence="2">Sex pilus assembly/synthesis protein</fullName>
    </submittedName>
</protein>
<evidence type="ECO:0000256" key="1">
    <source>
        <dbReference type="SAM" id="Phobius"/>
    </source>
</evidence>
<keyword evidence="1" id="KW-0472">Membrane</keyword>
<dbReference type="STRING" id="667014.Thein_1931"/>
<evidence type="ECO:0000313" key="3">
    <source>
        <dbReference type="Proteomes" id="UP000006793"/>
    </source>
</evidence>
<dbReference type="OrthoDB" id="9815707at2"/>
<sequence length="199" mass="22779">MKYDVFLNRTANLIGENRLLKFVIVVLAISNIIFGFLTFRAVSYQKVVLIPIGLKNPIELTGDYLSEAYVLEMARMIFDLAFNYSPATIKAQYELLLTMWDPETYPRYRRKFSAIEDEAQTGKLVSVFIPQSIQHDPKRKIIRATGKHVLLLEGEKVAESKMAEFAFTYRIRAGRLFIKDMGEWSEVKGTIPSEQGGQT</sequence>
<dbReference type="InterPro" id="IPR007973">
    <property type="entry name" value="Pilus_assembly_TraE"/>
</dbReference>